<gene>
    <name evidence="1" type="ORF">IW261DRAFT_1575105</name>
</gene>
<accession>A0AA39NG14</accession>
<evidence type="ECO:0000313" key="1">
    <source>
        <dbReference type="EMBL" id="KAK0464869.1"/>
    </source>
</evidence>
<protein>
    <submittedName>
        <fullName evidence="1">Uncharacterized protein</fullName>
    </submittedName>
</protein>
<evidence type="ECO:0000313" key="2">
    <source>
        <dbReference type="Proteomes" id="UP001175227"/>
    </source>
</evidence>
<proteinExistence type="predicted"/>
<sequence length="212" mass="23011">MTAGVRRAWFEPVGKRKCCNLAIPCAACVVILYGEVELPSLSPTTVGSPASTPVIGDTVASSSSLTIAAVPPVPHASAPFMGAPSLPPLPPPCHPAPPSPLALPVPLPPRQRLAPLDVAAIGYLLEHSMAMLAKDLGPFIDSYQAAPVYTASSPRMRGDMERVDRTLQLFRRLVELVDESFVEQWDIDLMPDEHMPRWKRHITSYETVARLM</sequence>
<keyword evidence="2" id="KW-1185">Reference proteome</keyword>
<dbReference type="Proteomes" id="UP001175227">
    <property type="component" value="Unassembled WGS sequence"/>
</dbReference>
<reference evidence="1" key="1">
    <citation type="submission" date="2023-06" db="EMBL/GenBank/DDBJ databases">
        <authorList>
            <consortium name="Lawrence Berkeley National Laboratory"/>
            <person name="Ahrendt S."/>
            <person name="Sahu N."/>
            <person name="Indic B."/>
            <person name="Wong-Bajracharya J."/>
            <person name="Merenyi Z."/>
            <person name="Ke H.-M."/>
            <person name="Monk M."/>
            <person name="Kocsube S."/>
            <person name="Drula E."/>
            <person name="Lipzen A."/>
            <person name="Balint B."/>
            <person name="Henrissat B."/>
            <person name="Andreopoulos B."/>
            <person name="Martin F.M."/>
            <person name="Harder C.B."/>
            <person name="Rigling D."/>
            <person name="Ford K.L."/>
            <person name="Foster G.D."/>
            <person name="Pangilinan J."/>
            <person name="Papanicolaou A."/>
            <person name="Barry K."/>
            <person name="LaButti K."/>
            <person name="Viragh M."/>
            <person name="Koriabine M."/>
            <person name="Yan M."/>
            <person name="Riley R."/>
            <person name="Champramary S."/>
            <person name="Plett K.L."/>
            <person name="Tsai I.J."/>
            <person name="Slot J."/>
            <person name="Sipos G."/>
            <person name="Plett J."/>
            <person name="Nagy L.G."/>
            <person name="Grigoriev I.V."/>
        </authorList>
    </citation>
    <scope>NUCLEOTIDE SEQUENCE</scope>
    <source>
        <strain evidence="1">ICMP 16352</strain>
    </source>
</reference>
<name>A0AA39NG14_9AGAR</name>
<organism evidence="1 2">
    <name type="scientific">Armillaria novae-zelandiae</name>
    <dbReference type="NCBI Taxonomy" id="153914"/>
    <lineage>
        <taxon>Eukaryota</taxon>
        <taxon>Fungi</taxon>
        <taxon>Dikarya</taxon>
        <taxon>Basidiomycota</taxon>
        <taxon>Agaricomycotina</taxon>
        <taxon>Agaricomycetes</taxon>
        <taxon>Agaricomycetidae</taxon>
        <taxon>Agaricales</taxon>
        <taxon>Marasmiineae</taxon>
        <taxon>Physalacriaceae</taxon>
        <taxon>Armillaria</taxon>
    </lineage>
</organism>
<dbReference type="EMBL" id="JAUEPR010000096">
    <property type="protein sequence ID" value="KAK0464869.1"/>
    <property type="molecule type" value="Genomic_DNA"/>
</dbReference>
<comment type="caution">
    <text evidence="1">The sequence shown here is derived from an EMBL/GenBank/DDBJ whole genome shotgun (WGS) entry which is preliminary data.</text>
</comment>
<dbReference type="AlphaFoldDB" id="A0AA39NG14"/>